<keyword evidence="9" id="KW-0547">Nucleotide-binding</keyword>
<evidence type="ECO:0000256" key="13">
    <source>
        <dbReference type="ARBA" id="ARBA00023012"/>
    </source>
</evidence>
<dbReference type="SUPFAM" id="SSF47384">
    <property type="entry name" value="Homodimeric domain of signal transducing histidine kinase"/>
    <property type="match status" value="1"/>
</dbReference>
<evidence type="ECO:0000256" key="18">
    <source>
        <dbReference type="SAM" id="Phobius"/>
    </source>
</evidence>
<feature type="domain" description="Histidine kinase" evidence="19">
    <location>
        <begin position="386"/>
        <end position="599"/>
    </location>
</feature>
<evidence type="ECO:0000259" key="19">
    <source>
        <dbReference type="PROSITE" id="PS50109"/>
    </source>
</evidence>
<evidence type="ECO:0000256" key="1">
    <source>
        <dbReference type="ARBA" id="ARBA00000085"/>
    </source>
</evidence>
<dbReference type="PANTHER" id="PTHR43065">
    <property type="entry name" value="SENSOR HISTIDINE KINASE"/>
    <property type="match status" value="1"/>
</dbReference>
<dbReference type="PRINTS" id="PR00344">
    <property type="entry name" value="BCTRLSENSOR"/>
</dbReference>
<evidence type="ECO:0000256" key="6">
    <source>
        <dbReference type="ARBA" id="ARBA00022553"/>
    </source>
</evidence>
<evidence type="ECO:0000256" key="11">
    <source>
        <dbReference type="ARBA" id="ARBA00022840"/>
    </source>
</evidence>
<feature type="transmembrane region" description="Helical" evidence="18">
    <location>
        <begin position="291"/>
        <end position="313"/>
    </location>
</feature>
<evidence type="ECO:0000256" key="14">
    <source>
        <dbReference type="ARBA" id="ARBA00023136"/>
    </source>
</evidence>
<keyword evidence="8 18" id="KW-0812">Transmembrane</keyword>
<proteinExistence type="predicted"/>
<dbReference type="GO" id="GO:0000155">
    <property type="term" value="F:phosphorelay sensor kinase activity"/>
    <property type="evidence" value="ECO:0007669"/>
    <property type="project" value="InterPro"/>
</dbReference>
<reference evidence="20 21" key="1">
    <citation type="submission" date="2018-01" db="EMBL/GenBank/DDBJ databases">
        <title>Genomic Encyclopedia of Archaeal and Bacterial Type Strains, Phase II (KMG-II): from individual species to whole genera.</title>
        <authorList>
            <person name="Goeker M."/>
        </authorList>
    </citation>
    <scope>NUCLEOTIDE SEQUENCE [LARGE SCALE GENOMIC DNA]</scope>
    <source>
        <strain evidence="20 21">DSM 17023</strain>
    </source>
</reference>
<evidence type="ECO:0000256" key="5">
    <source>
        <dbReference type="ARBA" id="ARBA00022519"/>
    </source>
</evidence>
<dbReference type="GO" id="GO:0005524">
    <property type="term" value="F:ATP binding"/>
    <property type="evidence" value="ECO:0007669"/>
    <property type="project" value="UniProtKB-KW"/>
</dbReference>
<dbReference type="Pfam" id="PF02518">
    <property type="entry name" value="HATPase_c"/>
    <property type="match status" value="1"/>
</dbReference>
<dbReference type="AlphaFoldDB" id="A0A2S3UZ57"/>
<dbReference type="RefSeq" id="WP_208987389.1">
    <property type="nucleotide sequence ID" value="NZ_PPCN01000002.1"/>
</dbReference>
<accession>A0A2S3UZ57</accession>
<keyword evidence="13" id="KW-0902">Two-component regulatory system</keyword>
<name>A0A2S3UZ57_9HYPH</name>
<evidence type="ECO:0000256" key="10">
    <source>
        <dbReference type="ARBA" id="ARBA00022777"/>
    </source>
</evidence>
<evidence type="ECO:0000313" key="20">
    <source>
        <dbReference type="EMBL" id="POF33012.1"/>
    </source>
</evidence>
<dbReference type="PROSITE" id="PS50109">
    <property type="entry name" value="HIS_KIN"/>
    <property type="match status" value="1"/>
</dbReference>
<dbReference type="SMART" id="SM00387">
    <property type="entry name" value="HATPase_c"/>
    <property type="match status" value="1"/>
</dbReference>
<dbReference type="PANTHER" id="PTHR43065:SF46">
    <property type="entry name" value="C4-DICARBOXYLATE TRANSPORT SENSOR PROTEIN DCTB"/>
    <property type="match status" value="1"/>
</dbReference>
<evidence type="ECO:0000256" key="9">
    <source>
        <dbReference type="ARBA" id="ARBA00022741"/>
    </source>
</evidence>
<evidence type="ECO:0000256" key="2">
    <source>
        <dbReference type="ARBA" id="ARBA00004429"/>
    </source>
</evidence>
<keyword evidence="5" id="KW-0997">Cell inner membrane</keyword>
<dbReference type="CDD" id="cd00082">
    <property type="entry name" value="HisKA"/>
    <property type="match status" value="1"/>
</dbReference>
<keyword evidence="17" id="KW-0175">Coiled coil</keyword>
<dbReference type="InterPro" id="IPR003594">
    <property type="entry name" value="HATPase_dom"/>
</dbReference>
<dbReference type="Gene3D" id="1.10.287.130">
    <property type="match status" value="1"/>
</dbReference>
<dbReference type="Gene3D" id="3.30.565.10">
    <property type="entry name" value="Histidine kinase-like ATPase, C-terminal domain"/>
    <property type="match status" value="1"/>
</dbReference>
<dbReference type="InterPro" id="IPR004358">
    <property type="entry name" value="Sig_transdc_His_kin-like_C"/>
</dbReference>
<keyword evidence="7" id="KW-0808">Transferase</keyword>
<evidence type="ECO:0000256" key="15">
    <source>
        <dbReference type="ARBA" id="ARBA00059004"/>
    </source>
</evidence>
<dbReference type="InterPro" id="IPR017055">
    <property type="entry name" value="Sig_transdc_His_kinase_DctB"/>
</dbReference>
<dbReference type="InterPro" id="IPR036097">
    <property type="entry name" value="HisK_dim/P_sf"/>
</dbReference>
<keyword evidence="10 20" id="KW-0418">Kinase</keyword>
<dbReference type="InterPro" id="IPR005467">
    <property type="entry name" value="His_kinase_dom"/>
</dbReference>
<dbReference type="PIRSF" id="PIRSF036431">
    <property type="entry name" value="STHK_DctB"/>
    <property type="match status" value="1"/>
</dbReference>
<evidence type="ECO:0000256" key="4">
    <source>
        <dbReference type="ARBA" id="ARBA00022475"/>
    </source>
</evidence>
<keyword evidence="12 18" id="KW-1133">Transmembrane helix</keyword>
<evidence type="ECO:0000256" key="7">
    <source>
        <dbReference type="ARBA" id="ARBA00022679"/>
    </source>
</evidence>
<evidence type="ECO:0000313" key="21">
    <source>
        <dbReference type="Proteomes" id="UP000236959"/>
    </source>
</evidence>
<comment type="subcellular location">
    <subcellularLocation>
        <location evidence="2">Cell inner membrane</location>
        <topology evidence="2">Multi-pass membrane protein</topology>
    </subcellularLocation>
</comment>
<keyword evidence="6" id="KW-0597">Phosphoprotein</keyword>
<dbReference type="EMBL" id="PPCN01000002">
    <property type="protein sequence ID" value="POF33012.1"/>
    <property type="molecule type" value="Genomic_DNA"/>
</dbReference>
<keyword evidence="4" id="KW-1003">Cell membrane</keyword>
<dbReference type="EC" id="2.7.13.3" evidence="3"/>
<comment type="function">
    <text evidence="15">Member of the two-component regulatory system DctB/DctD involved in the transport of C4-dicarboxylates. DctB functions as a membrane-associated protein kinase that phosphorylates DctD in response to environmental signals.</text>
</comment>
<evidence type="ECO:0000256" key="8">
    <source>
        <dbReference type="ARBA" id="ARBA00022692"/>
    </source>
</evidence>
<evidence type="ECO:0000256" key="16">
    <source>
        <dbReference type="ARBA" id="ARBA00073143"/>
    </source>
</evidence>
<dbReference type="GO" id="GO:0005886">
    <property type="term" value="C:plasma membrane"/>
    <property type="evidence" value="ECO:0007669"/>
    <property type="project" value="UniProtKB-SubCell"/>
</dbReference>
<evidence type="ECO:0000256" key="3">
    <source>
        <dbReference type="ARBA" id="ARBA00012438"/>
    </source>
</evidence>
<comment type="catalytic activity">
    <reaction evidence="1">
        <text>ATP + protein L-histidine = ADP + protein N-phospho-L-histidine.</text>
        <dbReference type="EC" id="2.7.13.3"/>
    </reaction>
</comment>
<keyword evidence="14 18" id="KW-0472">Membrane</keyword>
<keyword evidence="11" id="KW-0067">ATP-binding</keyword>
<evidence type="ECO:0000256" key="17">
    <source>
        <dbReference type="SAM" id="Coils"/>
    </source>
</evidence>
<dbReference type="SUPFAM" id="SSF55874">
    <property type="entry name" value="ATPase domain of HSP90 chaperone/DNA topoisomerase II/histidine kinase"/>
    <property type="match status" value="1"/>
</dbReference>
<gene>
    <name evidence="20" type="ORF">CLV41_102418</name>
</gene>
<organism evidence="20 21">
    <name type="scientific">Roseibium marinum</name>
    <dbReference type="NCBI Taxonomy" id="281252"/>
    <lineage>
        <taxon>Bacteria</taxon>
        <taxon>Pseudomonadati</taxon>
        <taxon>Pseudomonadota</taxon>
        <taxon>Alphaproteobacteria</taxon>
        <taxon>Hyphomicrobiales</taxon>
        <taxon>Stappiaceae</taxon>
        <taxon>Roseibium</taxon>
    </lineage>
</organism>
<feature type="coiled-coil region" evidence="17">
    <location>
        <begin position="333"/>
        <end position="377"/>
    </location>
</feature>
<evidence type="ECO:0000256" key="12">
    <source>
        <dbReference type="ARBA" id="ARBA00022989"/>
    </source>
</evidence>
<protein>
    <recommendedName>
        <fullName evidence="16">C4-dicarboxylate transport sensor protein DctB</fullName>
        <ecNumber evidence="3">2.7.13.3</ecNumber>
    </recommendedName>
</protein>
<keyword evidence="21" id="KW-1185">Reference proteome</keyword>
<dbReference type="InterPro" id="IPR029151">
    <property type="entry name" value="Sensor-like_sf"/>
</dbReference>
<dbReference type="SUPFAM" id="SSF103190">
    <property type="entry name" value="Sensory domain-like"/>
    <property type="match status" value="1"/>
</dbReference>
<dbReference type="InterPro" id="IPR036890">
    <property type="entry name" value="HATPase_C_sf"/>
</dbReference>
<dbReference type="InterPro" id="IPR003661">
    <property type="entry name" value="HisK_dim/P_dom"/>
</dbReference>
<dbReference type="Proteomes" id="UP000236959">
    <property type="component" value="Unassembled WGS sequence"/>
</dbReference>
<comment type="caution">
    <text evidence="20">The sequence shown here is derived from an EMBL/GenBank/DDBJ whole genome shotgun (WGS) entry which is preliminary data.</text>
</comment>
<dbReference type="FunFam" id="1.10.287.130:FF:000049">
    <property type="entry name" value="C4-dicarboxylate transport sensor protein DctB"/>
    <property type="match status" value="1"/>
</dbReference>
<sequence length="606" mass="65561">MLAKRQLPYTGAMTRGSRRRAWRNLKLGIAVAMVAASLAILWLTGLASLRLTLAEVQTRAEANLAVQAAVLERLLDKFRLLSPLLARGPETGRLVSGLDIALDRTITSVAAGMSGAEEVWLMDPLGRVIVTSQHGVPFGAIGGGAAISEAFEQARQGQLGRQLIPGNPQSAASYVFASPLRNGESLIGILAVRVSLEDVEQAWALSKDPILALDGDDRVVVTNVPGWRGKFVSDLDFGRDIARLSGLSRLSLMLPSSGGANNHMQLTAALPVLGWTVKTLVSVDEARQQSAWAMVAALLGCVIAAGGLWIILLRREEFSRQIRRDRAAALRLERRVRSRTAELRKANELLEEEVREREQAETSLRLAQAELVQAAKLATLGRMSAALSHEYNQPLAAIRSDAEVAEMLIERGRAEEAKANLTRIGGMVARMAEIAKTLKGFTRKSGTDIRPVSMRKVIDETLLLLQPQIKQSAVEVIAELPGTDIIVKGGQIRLEQVMINLLSNALDAVGGRERPQVALMLRREGKDAVLRIRDNGSGIDEEVMPQIFDPFFTTKDVGAGLGLGLSIAYKIVHDFSGSLQAANRDGGGAEFTMRLPIADKQMLAAE</sequence>
<dbReference type="Gene3D" id="3.30.450.20">
    <property type="entry name" value="PAS domain"/>
    <property type="match status" value="1"/>
</dbReference>